<feature type="compositionally biased region" description="Low complexity" evidence="1">
    <location>
        <begin position="63"/>
        <end position="82"/>
    </location>
</feature>
<evidence type="ECO:0000256" key="1">
    <source>
        <dbReference type="SAM" id="MobiDB-lite"/>
    </source>
</evidence>
<feature type="compositionally biased region" description="Basic and acidic residues" evidence="1">
    <location>
        <begin position="213"/>
        <end position="228"/>
    </location>
</feature>
<protein>
    <submittedName>
        <fullName evidence="2">Uncharacterized protein</fullName>
    </submittedName>
</protein>
<feature type="compositionally biased region" description="Basic and acidic residues" evidence="1">
    <location>
        <begin position="246"/>
        <end position="262"/>
    </location>
</feature>
<dbReference type="AlphaFoldDB" id="A0A8S0VZ36"/>
<dbReference type="EMBL" id="CACVBS010000063">
    <property type="protein sequence ID" value="CAA7267814.1"/>
    <property type="molecule type" value="Genomic_DNA"/>
</dbReference>
<gene>
    <name evidence="2" type="ORF">AAE3_LOCUS10095</name>
</gene>
<feature type="region of interest" description="Disordered" evidence="1">
    <location>
        <begin position="1"/>
        <end position="360"/>
    </location>
</feature>
<feature type="compositionally biased region" description="Basic and acidic residues" evidence="1">
    <location>
        <begin position="10"/>
        <end position="29"/>
    </location>
</feature>
<proteinExistence type="predicted"/>
<feature type="compositionally biased region" description="Polar residues" evidence="1">
    <location>
        <begin position="121"/>
        <end position="135"/>
    </location>
</feature>
<evidence type="ECO:0000313" key="3">
    <source>
        <dbReference type="Proteomes" id="UP000467700"/>
    </source>
</evidence>
<keyword evidence="3" id="KW-1185">Reference proteome</keyword>
<reference evidence="2 3" key="1">
    <citation type="submission" date="2020-01" db="EMBL/GenBank/DDBJ databases">
        <authorList>
            <person name="Gupta K D."/>
        </authorList>
    </citation>
    <scope>NUCLEOTIDE SEQUENCE [LARGE SCALE GENOMIC DNA]</scope>
</reference>
<dbReference type="Proteomes" id="UP000467700">
    <property type="component" value="Unassembled WGS sequence"/>
</dbReference>
<feature type="compositionally biased region" description="Polar residues" evidence="1">
    <location>
        <begin position="154"/>
        <end position="170"/>
    </location>
</feature>
<feature type="compositionally biased region" description="Polar residues" evidence="1">
    <location>
        <begin position="292"/>
        <end position="302"/>
    </location>
</feature>
<organism evidence="2 3">
    <name type="scientific">Cyclocybe aegerita</name>
    <name type="common">Black poplar mushroom</name>
    <name type="synonym">Agrocybe aegerita</name>
    <dbReference type="NCBI Taxonomy" id="1973307"/>
    <lineage>
        <taxon>Eukaryota</taxon>
        <taxon>Fungi</taxon>
        <taxon>Dikarya</taxon>
        <taxon>Basidiomycota</taxon>
        <taxon>Agaricomycotina</taxon>
        <taxon>Agaricomycetes</taxon>
        <taxon>Agaricomycetidae</taxon>
        <taxon>Agaricales</taxon>
        <taxon>Agaricineae</taxon>
        <taxon>Bolbitiaceae</taxon>
        <taxon>Cyclocybe</taxon>
    </lineage>
</organism>
<feature type="compositionally biased region" description="Basic and acidic residues" evidence="1">
    <location>
        <begin position="334"/>
        <end position="350"/>
    </location>
</feature>
<sequence>MEQCALAKRQRQEKAVLKGSSKEGTERSEGVAVDKTSSGSGQKPSDERHGQKKKTSDEDKDSSSSSSDNSNNSNDNGDSSDSNSEEDSSTDDEDTIRCQEGKTAPPQKGVAKEKISAVTKPVQQSKQAMASNTSKKITEATKMATRPELWPTAATVSNTSKIMTEVTRTATRPEPWPMAKASTQPASSSIPAKNSVKEITTQSQKSNAAAAEPADKLAKQQAAEEKAAGSKQTKQKTMKQKTTKQKPKEDILLKESEGEKMTTKAKKSTVATATSTHALSEVPENIAEAGPTISSEVSTTDTAGGKCKSKGKENKKKKEISETMTRTTRATAKAAKDIGSDQGHEKRKCNNSENEEPECLKKKTKMTQCPHDSDCELEFPEEPSSALQAMIDYYESLGPERHTTLKLKAVFEIHTQLVKDTERPCLLQDAHDHSWPLIIDFEKLPGHIFKLHKQVEGLCSNNIVFEVSIQWKRWVEYAFETNLTALKWGKMLVMDVFRDLGQYAHTGYYGAKGASIIGNCIIGFFPIKRSLKGSIEECVRSVVTRNLENTNLTASAREQWQKLPEIKWDFMHILQNFVVPYVANALIAEDTSKSEHDADVVRVASQGYGEEFNDLDDNEEAFEDINICVLKKIRGKKKGKTLSHHPVFARKNTRLKLPRLKWIATPIDTFPFFGFVVYSCL</sequence>
<comment type="caution">
    <text evidence="2">The sequence shown here is derived from an EMBL/GenBank/DDBJ whole genome shotgun (WGS) entry which is preliminary data.</text>
</comment>
<accession>A0A8S0VZ36</accession>
<name>A0A8S0VZ36_CYCAE</name>
<feature type="compositionally biased region" description="Basic residues" evidence="1">
    <location>
        <begin position="307"/>
        <end position="318"/>
    </location>
</feature>
<dbReference type="OrthoDB" id="2686745at2759"/>
<feature type="compositionally biased region" description="Polar residues" evidence="1">
    <location>
        <begin position="181"/>
        <end position="207"/>
    </location>
</feature>
<feature type="compositionally biased region" description="Acidic residues" evidence="1">
    <location>
        <begin position="83"/>
        <end position="94"/>
    </location>
</feature>
<feature type="compositionally biased region" description="Basic residues" evidence="1">
    <location>
        <begin position="233"/>
        <end position="245"/>
    </location>
</feature>
<evidence type="ECO:0000313" key="2">
    <source>
        <dbReference type="EMBL" id="CAA7267814.1"/>
    </source>
</evidence>
<feature type="compositionally biased region" description="Basic and acidic residues" evidence="1">
    <location>
        <begin position="44"/>
        <end position="57"/>
    </location>
</feature>